<comment type="caution">
    <text evidence="3">The sequence shown here is derived from an EMBL/GenBank/DDBJ whole genome shotgun (WGS) entry which is preliminary data.</text>
</comment>
<feature type="domain" description="Aerobactin siderophore biosynthesis IucA/IucC-like C-terminal" evidence="2">
    <location>
        <begin position="2"/>
        <end position="123"/>
    </location>
</feature>
<sequence>EMQQDFPVGLIYRDCQGSAWTEGADAWLKEAGETEVENRFGESQLLRYFPYYLLLNSTLAVTAALAAAGFDSEENLMSRVRDALAELRTTAKQTRCLDYVLDSPTWNCKGNFFCYLHDRNENTIVDPAVIYFDFSNPFYKEKA</sequence>
<accession>A0A6L3XAH3</accession>
<name>A0A6L3XAH3_9ENTR</name>
<proteinExistence type="predicted"/>
<evidence type="ECO:0000256" key="1">
    <source>
        <dbReference type="SAM" id="Phobius"/>
    </source>
</evidence>
<dbReference type="AlphaFoldDB" id="A0A6L3XAH3"/>
<feature type="transmembrane region" description="Helical" evidence="1">
    <location>
        <begin position="49"/>
        <end position="70"/>
    </location>
</feature>
<dbReference type="Pfam" id="PF06276">
    <property type="entry name" value="FhuF"/>
    <property type="match status" value="1"/>
</dbReference>
<gene>
    <name evidence="3" type="ORF">F9C29_32960</name>
</gene>
<protein>
    <submittedName>
        <fullName evidence="3">Ferric iron reductase</fullName>
    </submittedName>
</protein>
<keyword evidence="1" id="KW-0812">Transmembrane</keyword>
<feature type="non-terminal residue" evidence="3">
    <location>
        <position position="1"/>
    </location>
</feature>
<dbReference type="Gene3D" id="1.10.510.40">
    <property type="match status" value="1"/>
</dbReference>
<evidence type="ECO:0000313" key="3">
    <source>
        <dbReference type="EMBL" id="KAB2439328.1"/>
    </source>
</evidence>
<evidence type="ECO:0000259" key="2">
    <source>
        <dbReference type="Pfam" id="PF06276"/>
    </source>
</evidence>
<dbReference type="GO" id="GO:0003824">
    <property type="term" value="F:catalytic activity"/>
    <property type="evidence" value="ECO:0007669"/>
    <property type="project" value="UniProtKB-ARBA"/>
</dbReference>
<keyword evidence="1" id="KW-1133">Transmembrane helix</keyword>
<dbReference type="Proteomes" id="UP000476281">
    <property type="component" value="Unassembled WGS sequence"/>
</dbReference>
<reference evidence="3 4" key="1">
    <citation type="submission" date="2019-09" db="EMBL/GenBank/DDBJ databases">
        <title>Reversal of blaTEM antimicrobial resistance by CRISPR-Cas9 in clinical E. coli and other Enterobacteriaceae strains.</title>
        <authorList>
            <person name="Tagliaferri T."/>
            <person name="Guimaraes N."/>
            <person name="Pereira M."/>
            <person name="Felicori L."/>
            <person name="Horz H.-P."/>
            <person name="Santos S."/>
            <person name="Mendes T."/>
        </authorList>
    </citation>
    <scope>NUCLEOTIDE SEQUENCE [LARGE SCALE GENOMIC DNA]</scope>
    <source>
        <strain evidence="3 4">E2_blaTEM_MG</strain>
    </source>
</reference>
<dbReference type="InterPro" id="IPR022770">
    <property type="entry name" value="IucA/IucC-like_C"/>
</dbReference>
<dbReference type="EMBL" id="WBSZ01002354">
    <property type="protein sequence ID" value="KAB2439328.1"/>
    <property type="molecule type" value="Genomic_DNA"/>
</dbReference>
<organism evidence="3 4">
    <name type="scientific">Enterobacter hormaechei</name>
    <dbReference type="NCBI Taxonomy" id="158836"/>
    <lineage>
        <taxon>Bacteria</taxon>
        <taxon>Pseudomonadati</taxon>
        <taxon>Pseudomonadota</taxon>
        <taxon>Gammaproteobacteria</taxon>
        <taxon>Enterobacterales</taxon>
        <taxon>Enterobacteriaceae</taxon>
        <taxon>Enterobacter</taxon>
        <taxon>Enterobacter cloacae complex</taxon>
    </lineage>
</organism>
<evidence type="ECO:0000313" key="4">
    <source>
        <dbReference type="Proteomes" id="UP000476281"/>
    </source>
</evidence>
<keyword evidence="1" id="KW-0472">Membrane</keyword>